<comment type="caution">
    <text evidence="1">The sequence shown here is derived from an EMBL/GenBank/DDBJ whole genome shotgun (WGS) entry which is preliminary data.</text>
</comment>
<name>A0A645DK52_9ZZZZ</name>
<reference evidence="1" key="1">
    <citation type="submission" date="2019-08" db="EMBL/GenBank/DDBJ databases">
        <authorList>
            <person name="Kucharzyk K."/>
            <person name="Murdoch R.W."/>
            <person name="Higgins S."/>
            <person name="Loffler F."/>
        </authorList>
    </citation>
    <scope>NUCLEOTIDE SEQUENCE</scope>
</reference>
<protein>
    <submittedName>
        <fullName evidence="1">Uncharacterized protein</fullName>
    </submittedName>
</protein>
<organism evidence="1">
    <name type="scientific">bioreactor metagenome</name>
    <dbReference type="NCBI Taxonomy" id="1076179"/>
    <lineage>
        <taxon>unclassified sequences</taxon>
        <taxon>metagenomes</taxon>
        <taxon>ecological metagenomes</taxon>
    </lineage>
</organism>
<dbReference type="AlphaFoldDB" id="A0A645DK52"/>
<accession>A0A645DK52</accession>
<evidence type="ECO:0000313" key="1">
    <source>
        <dbReference type="EMBL" id="MPM89810.1"/>
    </source>
</evidence>
<gene>
    <name evidence="1" type="ORF">SDC9_136925</name>
</gene>
<dbReference type="EMBL" id="VSSQ01037185">
    <property type="protein sequence ID" value="MPM89810.1"/>
    <property type="molecule type" value="Genomic_DNA"/>
</dbReference>
<sequence length="87" mass="9898">MGNFSELEEKYGLLFNYSDSEEALKKAVELIKDPELKKTWGIKRAALLKDKIDVTEFMVKLIEGIPKEERRGKKGVSVSTVSDENHV</sequence>
<proteinExistence type="predicted"/>